<evidence type="ECO:0000259" key="1">
    <source>
        <dbReference type="SMART" id="SM00849"/>
    </source>
</evidence>
<dbReference type="SMART" id="SM00849">
    <property type="entry name" value="Lactamase_B"/>
    <property type="match status" value="1"/>
</dbReference>
<dbReference type="PANTHER" id="PTHR23131">
    <property type="entry name" value="ENDORIBONUCLEASE LACTB2"/>
    <property type="match status" value="1"/>
</dbReference>
<dbReference type="SUPFAM" id="SSF56281">
    <property type="entry name" value="Metallo-hydrolase/oxidoreductase"/>
    <property type="match status" value="1"/>
</dbReference>
<reference evidence="2" key="2">
    <citation type="submission" date="2020-09" db="EMBL/GenBank/DDBJ databases">
        <authorList>
            <person name="Sun Q."/>
            <person name="Zhou Y."/>
        </authorList>
    </citation>
    <scope>NUCLEOTIDE SEQUENCE</scope>
    <source>
        <strain evidence="2">CGMCC 1.12360</strain>
    </source>
</reference>
<dbReference type="RefSeq" id="WP_188393395.1">
    <property type="nucleotide sequence ID" value="NZ_BMEV01000104.1"/>
</dbReference>
<keyword evidence="3" id="KW-1185">Reference proteome</keyword>
<dbReference type="AlphaFoldDB" id="A0A8J2TTS8"/>
<dbReference type="Gene3D" id="3.60.15.10">
    <property type="entry name" value="Ribonuclease Z/Hydroxyacylglutathione hydrolase-like"/>
    <property type="match status" value="1"/>
</dbReference>
<reference evidence="2" key="1">
    <citation type="journal article" date="2014" name="Int. J. Syst. Evol. Microbiol.">
        <title>Complete genome sequence of Corynebacterium casei LMG S-19264T (=DSM 44701T), isolated from a smear-ripened cheese.</title>
        <authorList>
            <consortium name="US DOE Joint Genome Institute (JGI-PGF)"/>
            <person name="Walter F."/>
            <person name="Albersmeier A."/>
            <person name="Kalinowski J."/>
            <person name="Ruckert C."/>
        </authorList>
    </citation>
    <scope>NUCLEOTIDE SEQUENCE</scope>
    <source>
        <strain evidence="2">CGMCC 1.12360</strain>
    </source>
</reference>
<protein>
    <recommendedName>
        <fullName evidence="1">Metallo-beta-lactamase domain-containing protein</fullName>
    </recommendedName>
</protein>
<dbReference type="Proteomes" id="UP000602050">
    <property type="component" value="Unassembled WGS sequence"/>
</dbReference>
<dbReference type="InterPro" id="IPR036866">
    <property type="entry name" value="RibonucZ/Hydroxyglut_hydro"/>
</dbReference>
<organism evidence="2 3">
    <name type="scientific">Compostibacillus humi</name>
    <dbReference type="NCBI Taxonomy" id="1245525"/>
    <lineage>
        <taxon>Bacteria</taxon>
        <taxon>Bacillati</taxon>
        <taxon>Bacillota</taxon>
        <taxon>Bacilli</taxon>
        <taxon>Bacillales</taxon>
        <taxon>Bacillaceae</taxon>
        <taxon>Compostibacillus</taxon>
    </lineage>
</organism>
<sequence>MLLKKAFAQNKVNGVLMGNGTVSLQSVKMNVYCFYLDGVLIDTGPRILAKELQPFFRDLDIDEVVITHYHEDHTGCASFFEGRVPIYMNETMISDCTKKADYPLYRKVFWGKRKPFRAEPIGDTFTSRKSRWKVINTPGHTIDHLAFLNEETGQLFTGDLYCQPRTKVILREESVPTTIASIKKVLTYDFEEVYCSHAGYIKNGRDALKKKLDYLQHTEGEVLKRFAEGKTAEQIDAELFPKKYPITRFSAGEWGSIHIVRSILQSHQKFSAKSGGPSTTS</sequence>
<evidence type="ECO:0000313" key="3">
    <source>
        <dbReference type="Proteomes" id="UP000602050"/>
    </source>
</evidence>
<feature type="domain" description="Metallo-beta-lactamase" evidence="1">
    <location>
        <begin position="30"/>
        <end position="197"/>
    </location>
</feature>
<dbReference type="InterPro" id="IPR050662">
    <property type="entry name" value="Sec-metab_biosynth-thioest"/>
</dbReference>
<comment type="caution">
    <text evidence="2">The sequence shown here is derived from an EMBL/GenBank/DDBJ whole genome shotgun (WGS) entry which is preliminary data.</text>
</comment>
<gene>
    <name evidence="2" type="ORF">GCM10010978_32010</name>
</gene>
<accession>A0A8J2TTS8</accession>
<evidence type="ECO:0000313" key="2">
    <source>
        <dbReference type="EMBL" id="GFZ90696.1"/>
    </source>
</evidence>
<dbReference type="EMBL" id="BMEV01000104">
    <property type="protein sequence ID" value="GFZ90696.1"/>
    <property type="molecule type" value="Genomic_DNA"/>
</dbReference>
<dbReference type="Pfam" id="PF00753">
    <property type="entry name" value="Lactamase_B"/>
    <property type="match status" value="1"/>
</dbReference>
<proteinExistence type="predicted"/>
<dbReference type="InterPro" id="IPR001279">
    <property type="entry name" value="Metallo-B-lactamas"/>
</dbReference>
<name>A0A8J2TTS8_9BACI</name>